<proteinExistence type="predicted"/>
<protein>
    <submittedName>
        <fullName evidence="1">Uncharacterized protein</fullName>
    </submittedName>
</protein>
<dbReference type="AlphaFoldDB" id="A0A843AU55"/>
<reference evidence="1" key="1">
    <citation type="submission" date="2020-10" db="EMBL/GenBank/DDBJ databases">
        <title>Dehalococcoides mccartyi of a TCE/Cr reducing biochatode.</title>
        <authorList>
            <person name="Matturro B."/>
        </authorList>
    </citation>
    <scope>NUCLEOTIDE SEQUENCE</scope>
    <source>
        <strain evidence="1">Bin2</strain>
    </source>
</reference>
<evidence type="ECO:0000313" key="2">
    <source>
        <dbReference type="Proteomes" id="UP000606900"/>
    </source>
</evidence>
<dbReference type="SUPFAM" id="SSF56747">
    <property type="entry name" value="Prim-pol domain"/>
    <property type="match status" value="1"/>
</dbReference>
<dbReference type="Proteomes" id="UP000606900">
    <property type="component" value="Unassembled WGS sequence"/>
</dbReference>
<accession>A0A843AU55</accession>
<name>A0A843AU55_METFO</name>
<evidence type="ECO:0000313" key="1">
    <source>
        <dbReference type="EMBL" id="MBF4474275.1"/>
    </source>
</evidence>
<dbReference type="EMBL" id="JADIIL010000011">
    <property type="protein sequence ID" value="MBF4474275.1"/>
    <property type="molecule type" value="Genomic_DNA"/>
</dbReference>
<sequence>MRLIVKILENALNDRERKRLGLAVTFVTKDKHPGFREWQNFATENQSEEEIKKIYNKRGGSNVGYSYYTGIAGLIDLDFDWEWSYYLASEHFGERFNSRTIRTPSGGYRVLFTVDRTQDYLEFKDRPPKVEIHGKKSHQVIVSGKGPDDSGKLKRYELIKDVEIRHDPDIIEDMISFLKEINTKCHFLEYNCIRDSIRKKHNELTHDQRTNIGAFFAAENIDFKMAVDFYRCTDDFNSDLTEYHLQKIYEKGFKHPKCKTLQEKFNHNINNCSGCSRNNQDTLETSDKSYDNDRDIFLTYSSEHLMGFDHLAASTRLFGKEYKLIFKVLWYAIFSTLIATKELRLGQIKTDGRLSVLFPIKSGGGKESLKNTIKAVMGILGKYCSEPTSLHAEQLVGKVIPQKKGGYIQNVGYFGDDYVIVDEGYTLLTSKELHYSEARKYIRTALDPYPKNVLTKRQTDIPREEALTYTPKCPVTIFLQPFRFDNDQLVMEGDIRRFIVPYVKMIGVDRSEAFLNRVFNDNDDEGSLLSFCETVKNVKVSTEYTFSEDARYRFSELSMDLRCRGLTRSEKIRYFTDNIEFTIQNFLLKFSVIQALQVGKDIVEVEHVELAYMDLFEVLEHTYDFIEAKIPGFMNYGEGWRGAVQNDQTCLRWLHQQTSNPDDVVPVSKYQNKVMKVFNVKERQARYIISKQVENGWIGKKSGHDSSVWLKFEPSIHGGNGGNAPNENSDNEFYYELLNSNSKIRHCTATNAKLTTACEE</sequence>
<gene>
    <name evidence="1" type="ORF">ISP06_02225</name>
</gene>
<comment type="caution">
    <text evidence="1">The sequence shown here is derived from an EMBL/GenBank/DDBJ whole genome shotgun (WGS) entry which is preliminary data.</text>
</comment>
<organism evidence="1 2">
    <name type="scientific">Methanobacterium formicicum</name>
    <dbReference type="NCBI Taxonomy" id="2162"/>
    <lineage>
        <taxon>Archaea</taxon>
        <taxon>Methanobacteriati</taxon>
        <taxon>Methanobacteriota</taxon>
        <taxon>Methanomada group</taxon>
        <taxon>Methanobacteria</taxon>
        <taxon>Methanobacteriales</taxon>
        <taxon>Methanobacteriaceae</taxon>
        <taxon>Methanobacterium</taxon>
    </lineage>
</organism>
<dbReference type="RefSeq" id="WP_276698311.1">
    <property type="nucleotide sequence ID" value="NZ_JADIIL010000011.1"/>
</dbReference>